<dbReference type="InterPro" id="IPR013324">
    <property type="entry name" value="RNA_pol_sigma_r3/r4-like"/>
</dbReference>
<feature type="domain" description="RNA polymerase sigma factor 70 region 4 type 2" evidence="5">
    <location>
        <begin position="145"/>
        <end position="197"/>
    </location>
</feature>
<dbReference type="Proteomes" id="UP001164948">
    <property type="component" value="Chromosome"/>
</dbReference>
<keyword evidence="4" id="KW-0804">Transcription</keyword>
<dbReference type="PANTHER" id="PTHR30385">
    <property type="entry name" value="SIGMA FACTOR F FLAGELLAR"/>
    <property type="match status" value="1"/>
</dbReference>
<dbReference type="EMBL" id="CP095081">
    <property type="protein sequence ID" value="WAI93766.1"/>
    <property type="molecule type" value="Genomic_DNA"/>
</dbReference>
<evidence type="ECO:0000256" key="1">
    <source>
        <dbReference type="ARBA" id="ARBA00023015"/>
    </source>
</evidence>
<dbReference type="Pfam" id="PF08281">
    <property type="entry name" value="Sigma70_r4_2"/>
    <property type="match status" value="1"/>
</dbReference>
<keyword evidence="1" id="KW-0805">Transcription regulation</keyword>
<evidence type="ECO:0000313" key="6">
    <source>
        <dbReference type="EMBL" id="WAI93766.1"/>
    </source>
</evidence>
<dbReference type="GO" id="GO:0003677">
    <property type="term" value="F:DNA binding"/>
    <property type="evidence" value="ECO:0007669"/>
    <property type="project" value="UniProtKB-KW"/>
</dbReference>
<proteinExistence type="predicted"/>
<keyword evidence="3" id="KW-0238">DNA-binding</keyword>
<dbReference type="SUPFAM" id="SSF88659">
    <property type="entry name" value="Sigma3 and sigma4 domains of RNA polymerase sigma factors"/>
    <property type="match status" value="1"/>
</dbReference>
<dbReference type="PANTHER" id="PTHR30385:SF4">
    <property type="entry name" value="RNA POLYMERASE SIGMA-E FACTOR"/>
    <property type="match status" value="1"/>
</dbReference>
<dbReference type="AlphaFoldDB" id="A0AAE9UN70"/>
<dbReference type="RefSeq" id="WP_021722459.1">
    <property type="nucleotide sequence ID" value="NZ_AP018726.1"/>
</dbReference>
<evidence type="ECO:0000313" key="7">
    <source>
        <dbReference type="Proteomes" id="UP001164948"/>
    </source>
</evidence>
<dbReference type="Gene3D" id="1.20.140.160">
    <property type="match status" value="1"/>
</dbReference>
<gene>
    <name evidence="6" type="ORF">MP619_03975</name>
</gene>
<evidence type="ECO:0000256" key="2">
    <source>
        <dbReference type="ARBA" id="ARBA00023082"/>
    </source>
</evidence>
<reference evidence="6" key="1">
    <citation type="submission" date="2022-03" db="EMBL/GenBank/DDBJ databases">
        <title>Characterization and genomic analysis of a Streptococcus dysgalactiae associated with cultured channel catfish mortalities in China.</title>
        <authorList>
            <person name="Wang J."/>
            <person name="Geng Y."/>
        </authorList>
    </citation>
    <scope>NUCLEOTIDE SEQUENCE</scope>
    <source>
        <strain evidence="6">WJ001</strain>
    </source>
</reference>
<keyword evidence="2" id="KW-0731">Sigma factor</keyword>
<accession>A0AAE9UN70</accession>
<evidence type="ECO:0000256" key="3">
    <source>
        <dbReference type="ARBA" id="ARBA00023125"/>
    </source>
</evidence>
<dbReference type="GO" id="GO:0016987">
    <property type="term" value="F:sigma factor activity"/>
    <property type="evidence" value="ECO:0007669"/>
    <property type="project" value="UniProtKB-KW"/>
</dbReference>
<evidence type="ECO:0000256" key="4">
    <source>
        <dbReference type="ARBA" id="ARBA00023163"/>
    </source>
</evidence>
<organism evidence="6 7">
    <name type="scientific">Streptococcus dysgalactiae</name>
    <dbReference type="NCBI Taxonomy" id="1334"/>
    <lineage>
        <taxon>Bacteria</taxon>
        <taxon>Bacillati</taxon>
        <taxon>Bacillota</taxon>
        <taxon>Bacilli</taxon>
        <taxon>Lactobacillales</taxon>
        <taxon>Streptococcaceae</taxon>
        <taxon>Streptococcus</taxon>
    </lineage>
</organism>
<protein>
    <recommendedName>
        <fullName evidence="5">RNA polymerase sigma factor 70 region 4 type 2 domain-containing protein</fullName>
    </recommendedName>
</protein>
<name>A0AAE9UN70_STRDY</name>
<sequence>MAKFKKTPQKERGTYKYLDADGKVMAELKAGVDEVTELDIYRLHQIDDQEVYYNLKSYQGLRTNKEKAEIRIWISQFIEQYKLEHDGMEPTKDIIQDAIKKKFPMKMQVLSMSAIDDDYAEDKNELLYQAYLFDESVNKKDSRMERLEELLPELTENQRWLIQKVFYEDIPQTEIAAELGITKQAVQNRLNKIYARLRKLF</sequence>
<dbReference type="InterPro" id="IPR013249">
    <property type="entry name" value="RNA_pol_sigma70_r4_t2"/>
</dbReference>
<dbReference type="GO" id="GO:0006352">
    <property type="term" value="P:DNA-templated transcription initiation"/>
    <property type="evidence" value="ECO:0007669"/>
    <property type="project" value="InterPro"/>
</dbReference>
<evidence type="ECO:0000259" key="5">
    <source>
        <dbReference type="Pfam" id="PF08281"/>
    </source>
</evidence>